<dbReference type="EMBL" id="FWFV01000005">
    <property type="protein sequence ID" value="SLN47077.1"/>
    <property type="molecule type" value="Genomic_DNA"/>
</dbReference>
<evidence type="ECO:0000256" key="1">
    <source>
        <dbReference type="SAM" id="Coils"/>
    </source>
</evidence>
<accession>A0A1Y5SSL4</accession>
<keyword evidence="3" id="KW-1185">Reference proteome</keyword>
<feature type="coiled-coil region" evidence="1">
    <location>
        <begin position="66"/>
        <end position="93"/>
    </location>
</feature>
<organism evidence="2 3">
    <name type="scientific">Palleronia marisminoris</name>
    <dbReference type="NCBI Taxonomy" id="315423"/>
    <lineage>
        <taxon>Bacteria</taxon>
        <taxon>Pseudomonadati</taxon>
        <taxon>Pseudomonadota</taxon>
        <taxon>Alphaproteobacteria</taxon>
        <taxon>Rhodobacterales</taxon>
        <taxon>Roseobacteraceae</taxon>
        <taxon>Palleronia</taxon>
    </lineage>
</organism>
<evidence type="ECO:0000313" key="3">
    <source>
        <dbReference type="Proteomes" id="UP000193870"/>
    </source>
</evidence>
<proteinExistence type="predicted"/>
<dbReference type="Proteomes" id="UP000193870">
    <property type="component" value="Unassembled WGS sequence"/>
</dbReference>
<dbReference type="STRING" id="315423.SAMN04488020_105120"/>
<protein>
    <submittedName>
        <fullName evidence="2">Uncharacterized protein</fullName>
    </submittedName>
</protein>
<sequence length="112" mass="12242">MTGRMDDLAKLAGMVRDRELAKVETIMSQVTRLRGDIARLTESREARVASGELDLARVSGAELAWQAASEAELMRLNRQLAALLAQHDAALRAARRAFGRADVAARLAKADR</sequence>
<evidence type="ECO:0000313" key="2">
    <source>
        <dbReference type="EMBL" id="SLN47077.1"/>
    </source>
</evidence>
<name>A0A1Y5SSL4_9RHOB</name>
<reference evidence="2 3" key="1">
    <citation type="submission" date="2017-03" db="EMBL/GenBank/DDBJ databases">
        <authorList>
            <person name="Afonso C.L."/>
            <person name="Miller P.J."/>
            <person name="Scott M.A."/>
            <person name="Spackman E."/>
            <person name="Goraichik I."/>
            <person name="Dimitrov K.M."/>
            <person name="Suarez D.L."/>
            <person name="Swayne D.E."/>
        </authorList>
    </citation>
    <scope>NUCLEOTIDE SEQUENCE [LARGE SCALE GENOMIC DNA]</scope>
    <source>
        <strain evidence="2 3">CECT 7066</strain>
    </source>
</reference>
<gene>
    <name evidence="2" type="ORF">PAM7066_02065</name>
</gene>
<keyword evidence="1" id="KW-0175">Coiled coil</keyword>
<dbReference type="AlphaFoldDB" id="A0A1Y5SSL4"/>